<protein>
    <recommendedName>
        <fullName evidence="4">Peptidase inhibitor family I36</fullName>
    </recommendedName>
</protein>
<keyword evidence="3" id="KW-1185">Reference proteome</keyword>
<comment type="caution">
    <text evidence="2">The sequence shown here is derived from an EMBL/GenBank/DDBJ whole genome shotgun (WGS) entry which is preliminary data.</text>
</comment>
<organism evidence="2 3">
    <name type="scientific">Micromonospora pisi</name>
    <dbReference type="NCBI Taxonomy" id="589240"/>
    <lineage>
        <taxon>Bacteria</taxon>
        <taxon>Bacillati</taxon>
        <taxon>Actinomycetota</taxon>
        <taxon>Actinomycetes</taxon>
        <taxon>Micromonosporales</taxon>
        <taxon>Micromonosporaceae</taxon>
        <taxon>Micromonospora</taxon>
    </lineage>
</organism>
<evidence type="ECO:0000313" key="3">
    <source>
        <dbReference type="Proteomes" id="UP000277671"/>
    </source>
</evidence>
<dbReference type="AlphaFoldDB" id="A0A495JUR5"/>
<reference evidence="2 3" key="1">
    <citation type="submission" date="2018-10" db="EMBL/GenBank/DDBJ databases">
        <title>Sequencing the genomes of 1000 actinobacteria strains.</title>
        <authorList>
            <person name="Klenk H.-P."/>
        </authorList>
    </citation>
    <scope>NUCLEOTIDE SEQUENCE [LARGE SCALE GENOMIC DNA]</scope>
    <source>
        <strain evidence="2 3">DSM 45175</strain>
    </source>
</reference>
<feature type="chain" id="PRO_5019853656" description="Peptidase inhibitor family I36" evidence="1">
    <location>
        <begin position="35"/>
        <end position="90"/>
    </location>
</feature>
<dbReference type="Proteomes" id="UP000277671">
    <property type="component" value="Unassembled WGS sequence"/>
</dbReference>
<keyword evidence="1" id="KW-0732">Signal</keyword>
<evidence type="ECO:0008006" key="4">
    <source>
        <dbReference type="Google" id="ProtNLM"/>
    </source>
</evidence>
<dbReference type="InterPro" id="IPR046256">
    <property type="entry name" value="DUF6289"/>
</dbReference>
<dbReference type="OrthoDB" id="3543254at2"/>
<feature type="signal peptide" evidence="1">
    <location>
        <begin position="1"/>
        <end position="34"/>
    </location>
</feature>
<accession>A0A495JUR5</accession>
<dbReference type="Pfam" id="PF19806">
    <property type="entry name" value="DUF6289"/>
    <property type="match status" value="1"/>
</dbReference>
<gene>
    <name evidence="2" type="ORF">BDK92_6484</name>
</gene>
<dbReference type="PROSITE" id="PS51318">
    <property type="entry name" value="TAT"/>
    <property type="match status" value="1"/>
</dbReference>
<dbReference type="InterPro" id="IPR006311">
    <property type="entry name" value="TAT_signal"/>
</dbReference>
<evidence type="ECO:0000256" key="1">
    <source>
        <dbReference type="SAM" id="SignalP"/>
    </source>
</evidence>
<dbReference type="EMBL" id="RBKT01000001">
    <property type="protein sequence ID" value="RKR92052.1"/>
    <property type="molecule type" value="Genomic_DNA"/>
</dbReference>
<proteinExistence type="predicted"/>
<sequence>MPRRKLMLRRTFAMVAAAAGVATALVGPASPAQAIPVCKAGYQCTYIYYSSATFETVVGGRTRFCDGTTDSFGITTRWLELASAQCPEPL</sequence>
<name>A0A495JUR5_9ACTN</name>
<evidence type="ECO:0000313" key="2">
    <source>
        <dbReference type="EMBL" id="RKR92052.1"/>
    </source>
</evidence>
<dbReference type="RefSeq" id="WP_121160111.1">
    <property type="nucleotide sequence ID" value="NZ_RBKT01000001.1"/>
</dbReference>